<dbReference type="Gene3D" id="1.10.630.10">
    <property type="entry name" value="Cytochrome P450"/>
    <property type="match status" value="1"/>
</dbReference>
<dbReference type="CDD" id="cd11062">
    <property type="entry name" value="CYP58-like"/>
    <property type="match status" value="1"/>
</dbReference>
<dbReference type="PANTHER" id="PTHR24305:SF147">
    <property type="entry name" value="P450, PUTATIVE (EUROFUNG)-RELATED"/>
    <property type="match status" value="1"/>
</dbReference>
<keyword evidence="3 5" id="KW-0479">Metal-binding</keyword>
<keyword evidence="5" id="KW-0560">Oxidoreductase</keyword>
<protein>
    <submittedName>
        <fullName evidence="6">Cytochrome P450 monooxygenase aflU</fullName>
    </submittedName>
</protein>
<sequence length="506" mass="57780">MDYPSFGLELIGKAFSFETFQWLVLSWVVYRIALALYNVSPLAAMTFAYEAWYDFVPHVGRYGFEIKKMHEKYGPIVRINPEELHTIDQGLADAIYAGGGEGRFRDKHQHYLNTMVEPLLQSTFATRDHETHRIRRSAISRFFSRQQILKLEPEVHELAQHLCDKMEQSAGPIELSEAFNCFTADTISQYAFGQPLGFLAQEGWKPNFRAATLASLSMCYVYKFIPVLRAWAYVAPYLVPYLQGSIRLLMEEMTVKIPTYVRRAMDERADGRIFSELLGSKLPDEEKTVYRLSGEGFSLMSAGTETTATALSMITYNLLSQPRILARLRGELDSLVATDPKALKWNTLERSPYLYGVIYEALRLTYGVSTRNPRIARDEDLVYQKGSYNYVIPKGTPIGMSSVMQHHDEAVFPESYKYKPERWLDAAGERNHELEKYLFTFSKGTRQCLGMNLALCELSLVTAALALRVLPRAELYETTDEDVAFDHELVLPQIKKGLRGVQIIVK</sequence>
<keyword evidence="4 5" id="KW-0408">Iron</keyword>
<dbReference type="InterPro" id="IPR036396">
    <property type="entry name" value="Cyt_P450_sf"/>
</dbReference>
<comment type="similarity">
    <text evidence="5">Belongs to the cytochrome P450 family.</text>
</comment>
<dbReference type="Pfam" id="PF00067">
    <property type="entry name" value="p450"/>
    <property type="match status" value="1"/>
</dbReference>
<dbReference type="InterPro" id="IPR001128">
    <property type="entry name" value="Cyt_P450"/>
</dbReference>
<dbReference type="SUPFAM" id="SSF48264">
    <property type="entry name" value="Cytochrome P450"/>
    <property type="match status" value="1"/>
</dbReference>
<evidence type="ECO:0000256" key="1">
    <source>
        <dbReference type="ARBA" id="ARBA00001971"/>
    </source>
</evidence>
<dbReference type="InterPro" id="IPR002401">
    <property type="entry name" value="Cyt_P450_E_grp-I"/>
</dbReference>
<dbReference type="GO" id="GO:0004497">
    <property type="term" value="F:monooxygenase activity"/>
    <property type="evidence" value="ECO:0007669"/>
    <property type="project" value="UniProtKB-KW"/>
</dbReference>
<organism evidence="6 7">
    <name type="scientific">Apiospora hydei</name>
    <dbReference type="NCBI Taxonomy" id="1337664"/>
    <lineage>
        <taxon>Eukaryota</taxon>
        <taxon>Fungi</taxon>
        <taxon>Dikarya</taxon>
        <taxon>Ascomycota</taxon>
        <taxon>Pezizomycotina</taxon>
        <taxon>Sordariomycetes</taxon>
        <taxon>Xylariomycetidae</taxon>
        <taxon>Amphisphaeriales</taxon>
        <taxon>Apiosporaceae</taxon>
        <taxon>Apiospora</taxon>
    </lineage>
</organism>
<dbReference type="Proteomes" id="UP001433268">
    <property type="component" value="Unassembled WGS sequence"/>
</dbReference>
<name>A0ABR1WBF9_9PEZI</name>
<accession>A0ABR1WBF9</accession>
<evidence type="ECO:0000256" key="3">
    <source>
        <dbReference type="ARBA" id="ARBA00022723"/>
    </source>
</evidence>
<dbReference type="InterPro" id="IPR017972">
    <property type="entry name" value="Cyt_P450_CS"/>
</dbReference>
<keyword evidence="7" id="KW-1185">Reference proteome</keyword>
<evidence type="ECO:0000313" key="6">
    <source>
        <dbReference type="EMBL" id="KAK8080844.1"/>
    </source>
</evidence>
<dbReference type="InterPro" id="IPR050121">
    <property type="entry name" value="Cytochrome_P450_monoxygenase"/>
</dbReference>
<keyword evidence="5 6" id="KW-0503">Monooxygenase</keyword>
<comment type="cofactor">
    <cofactor evidence="1">
        <name>heme</name>
        <dbReference type="ChEBI" id="CHEBI:30413"/>
    </cofactor>
</comment>
<comment type="caution">
    <text evidence="6">The sequence shown here is derived from an EMBL/GenBank/DDBJ whole genome shotgun (WGS) entry which is preliminary data.</text>
</comment>
<dbReference type="PRINTS" id="PR00463">
    <property type="entry name" value="EP450I"/>
</dbReference>
<keyword evidence="2 5" id="KW-0349">Heme</keyword>
<proteinExistence type="inferred from homology"/>
<gene>
    <name evidence="6" type="ORF">PG997_008662</name>
</gene>
<dbReference type="PRINTS" id="PR00385">
    <property type="entry name" value="P450"/>
</dbReference>
<evidence type="ECO:0000256" key="4">
    <source>
        <dbReference type="ARBA" id="ARBA00023004"/>
    </source>
</evidence>
<dbReference type="EMBL" id="JAQQWN010000006">
    <property type="protein sequence ID" value="KAK8080844.1"/>
    <property type="molecule type" value="Genomic_DNA"/>
</dbReference>
<evidence type="ECO:0000256" key="5">
    <source>
        <dbReference type="RuleBase" id="RU000461"/>
    </source>
</evidence>
<evidence type="ECO:0000313" key="7">
    <source>
        <dbReference type="Proteomes" id="UP001433268"/>
    </source>
</evidence>
<dbReference type="PANTHER" id="PTHR24305">
    <property type="entry name" value="CYTOCHROME P450"/>
    <property type="match status" value="1"/>
</dbReference>
<dbReference type="PROSITE" id="PS00086">
    <property type="entry name" value="CYTOCHROME_P450"/>
    <property type="match status" value="1"/>
</dbReference>
<dbReference type="GeneID" id="92046037"/>
<reference evidence="6 7" key="1">
    <citation type="submission" date="2023-01" db="EMBL/GenBank/DDBJ databases">
        <title>Analysis of 21 Apiospora genomes using comparative genomics revels a genus with tremendous synthesis potential of carbohydrate active enzymes and secondary metabolites.</title>
        <authorList>
            <person name="Sorensen T."/>
        </authorList>
    </citation>
    <scope>NUCLEOTIDE SEQUENCE [LARGE SCALE GENOMIC DNA]</scope>
    <source>
        <strain evidence="6 7">CBS 114990</strain>
    </source>
</reference>
<evidence type="ECO:0000256" key="2">
    <source>
        <dbReference type="ARBA" id="ARBA00022617"/>
    </source>
</evidence>
<dbReference type="RefSeq" id="XP_066668319.1">
    <property type="nucleotide sequence ID" value="XM_066812977.1"/>
</dbReference>